<name>A0ABT9W1Z2_9BACI</name>
<gene>
    <name evidence="1" type="ORF">J2S11_003196</name>
</gene>
<dbReference type="Proteomes" id="UP001235840">
    <property type="component" value="Unassembled WGS sequence"/>
</dbReference>
<dbReference type="RefSeq" id="WP_307396087.1">
    <property type="nucleotide sequence ID" value="NZ_JAUSTY010000014.1"/>
</dbReference>
<keyword evidence="2" id="KW-1185">Reference proteome</keyword>
<protein>
    <recommendedName>
        <fullName evidence="3">Phage protein</fullName>
    </recommendedName>
</protein>
<dbReference type="InterPro" id="IPR046153">
    <property type="entry name" value="DUF6155"/>
</dbReference>
<dbReference type="Pfam" id="PF19652">
    <property type="entry name" value="DUF6155"/>
    <property type="match status" value="1"/>
</dbReference>
<comment type="caution">
    <text evidence="1">The sequence shown here is derived from an EMBL/GenBank/DDBJ whole genome shotgun (WGS) entry which is preliminary data.</text>
</comment>
<evidence type="ECO:0000313" key="1">
    <source>
        <dbReference type="EMBL" id="MDQ0167271.1"/>
    </source>
</evidence>
<dbReference type="EMBL" id="JAUSTY010000014">
    <property type="protein sequence ID" value="MDQ0167271.1"/>
    <property type="molecule type" value="Genomic_DNA"/>
</dbReference>
<evidence type="ECO:0000313" key="2">
    <source>
        <dbReference type="Proteomes" id="UP001235840"/>
    </source>
</evidence>
<reference evidence="1 2" key="1">
    <citation type="submission" date="2023-07" db="EMBL/GenBank/DDBJ databases">
        <title>Genomic Encyclopedia of Type Strains, Phase IV (KMG-IV): sequencing the most valuable type-strain genomes for metagenomic binning, comparative biology and taxonomic classification.</title>
        <authorList>
            <person name="Goeker M."/>
        </authorList>
    </citation>
    <scope>NUCLEOTIDE SEQUENCE [LARGE SCALE GENOMIC DNA]</scope>
    <source>
        <strain evidence="1 2">DSM 12751</strain>
    </source>
</reference>
<organism evidence="1 2">
    <name type="scientific">Caldalkalibacillus horti</name>
    <dbReference type="NCBI Taxonomy" id="77523"/>
    <lineage>
        <taxon>Bacteria</taxon>
        <taxon>Bacillati</taxon>
        <taxon>Bacillota</taxon>
        <taxon>Bacilli</taxon>
        <taxon>Bacillales</taxon>
        <taxon>Bacillaceae</taxon>
        <taxon>Caldalkalibacillus</taxon>
    </lineage>
</organism>
<accession>A0ABT9W1Z2</accession>
<proteinExistence type="predicted"/>
<evidence type="ECO:0008006" key="3">
    <source>
        <dbReference type="Google" id="ProtNLM"/>
    </source>
</evidence>
<sequence>MTPIKIKRKLSECSKDELIELLYEAVKANKDTQAYVSVKLEGEPVLLEIVDASKERIYKEFYPTRGFPKLRVSKIEQVLSEIKTIGKGTIWPFELRVYFCEVAVQYIHEQADIFEDMGDCFTETYEEVVQILNKEKKPDLYEKYKDRLKAIVHTPGCECWGIHDSLEGSYSDLKWVDHDEEEDDLDHASSVISYAAMSKWLKVPEDARQKYISNVWCGRCLGTTTIRDFSIQLDTYGIILQGSCSNCGHQVARVIE</sequence>